<dbReference type="InParanoid" id="W5NNP5"/>
<dbReference type="GO" id="GO:0005886">
    <property type="term" value="C:plasma membrane"/>
    <property type="evidence" value="ECO:0000318"/>
    <property type="project" value="GO_Central"/>
</dbReference>
<evidence type="ECO:0000256" key="9">
    <source>
        <dbReference type="SAM" id="Phobius"/>
    </source>
</evidence>
<name>W5NNP5_LEPOC</name>
<dbReference type="PROSITE" id="PS50262">
    <property type="entry name" value="G_PROTEIN_RECEP_F1_2"/>
    <property type="match status" value="1"/>
</dbReference>
<reference evidence="12" key="1">
    <citation type="submission" date="2011-12" db="EMBL/GenBank/DDBJ databases">
        <title>The Draft Genome of Lepisosteus oculatus.</title>
        <authorList>
            <consortium name="The Broad Institute Genome Assembly &amp; Analysis Group"/>
            <consortium name="Computational R&amp;D Group"/>
            <consortium name="and Sequencing Platform"/>
            <person name="Di Palma F."/>
            <person name="Alfoldi J."/>
            <person name="Johnson J."/>
            <person name="Berlin A."/>
            <person name="Gnerre S."/>
            <person name="Jaffe D."/>
            <person name="MacCallum I."/>
            <person name="Young S."/>
            <person name="Walker B.J."/>
            <person name="Lander E.S."/>
            <person name="Lindblad-Toh K."/>
        </authorList>
    </citation>
    <scope>NUCLEOTIDE SEQUENCE [LARGE SCALE GENOMIC DNA]</scope>
</reference>
<dbReference type="PANTHER" id="PTHR46048">
    <property type="entry name" value="HYDROXYCARBOXYLIC ACID RECEPTOR 2"/>
    <property type="match status" value="1"/>
</dbReference>
<dbReference type="PROSITE" id="PS00237">
    <property type="entry name" value="G_PROTEIN_RECEP_F1_1"/>
    <property type="match status" value="1"/>
</dbReference>
<feature type="transmembrane region" description="Helical" evidence="9">
    <location>
        <begin position="128"/>
        <end position="147"/>
    </location>
</feature>
<keyword evidence="5 9" id="KW-0472">Membrane</keyword>
<comment type="subcellular location">
    <subcellularLocation>
        <location evidence="1">Membrane</location>
        <topology evidence="1">Multi-pass membrane protein</topology>
    </subcellularLocation>
</comment>
<dbReference type="Proteomes" id="UP000018468">
    <property type="component" value="Linkage group LG20"/>
</dbReference>
<dbReference type="Ensembl" id="ENSLOCT00000022295.1">
    <property type="protein sequence ID" value="ENSLOCP00000022254.1"/>
    <property type="gene ID" value="ENSLOCG00000018153.1"/>
</dbReference>
<feature type="transmembrane region" description="Helical" evidence="9">
    <location>
        <begin position="48"/>
        <end position="66"/>
    </location>
</feature>
<dbReference type="HOGENOM" id="CLU_009579_8_2_1"/>
<feature type="transmembrane region" description="Helical" evidence="9">
    <location>
        <begin position="218"/>
        <end position="242"/>
    </location>
</feature>
<dbReference type="EMBL" id="AHAT01005131">
    <property type="status" value="NOT_ANNOTATED_CDS"/>
    <property type="molecule type" value="Genomic_DNA"/>
</dbReference>
<keyword evidence="3 9" id="KW-1133">Transmembrane helix</keyword>
<dbReference type="InterPro" id="IPR000276">
    <property type="entry name" value="GPCR_Rhodpsn"/>
</dbReference>
<evidence type="ECO:0000256" key="2">
    <source>
        <dbReference type="ARBA" id="ARBA00022692"/>
    </source>
</evidence>
<dbReference type="Bgee" id="ENSLOCG00000018153">
    <property type="expression patterns" value="Expressed in bone element and 3 other cell types or tissues"/>
</dbReference>
<feature type="transmembrane region" description="Helical" evidence="9">
    <location>
        <begin position="86"/>
        <end position="107"/>
    </location>
</feature>
<evidence type="ECO:0000313" key="12">
    <source>
        <dbReference type="Proteomes" id="UP000018468"/>
    </source>
</evidence>
<dbReference type="GO" id="GO:0007186">
    <property type="term" value="P:G protein-coupled receptor signaling pathway"/>
    <property type="evidence" value="ECO:0000318"/>
    <property type="project" value="GO_Central"/>
</dbReference>
<organism evidence="11 12">
    <name type="scientific">Lepisosteus oculatus</name>
    <name type="common">Spotted gar</name>
    <dbReference type="NCBI Taxonomy" id="7918"/>
    <lineage>
        <taxon>Eukaryota</taxon>
        <taxon>Metazoa</taxon>
        <taxon>Chordata</taxon>
        <taxon>Craniata</taxon>
        <taxon>Vertebrata</taxon>
        <taxon>Euteleostomi</taxon>
        <taxon>Actinopterygii</taxon>
        <taxon>Neopterygii</taxon>
        <taxon>Holostei</taxon>
        <taxon>Semionotiformes</taxon>
        <taxon>Lepisosteidae</taxon>
        <taxon>Lepisosteus</taxon>
    </lineage>
</organism>
<proteinExistence type="inferred from homology"/>
<reference evidence="11" key="2">
    <citation type="submission" date="2025-08" db="UniProtKB">
        <authorList>
            <consortium name="Ensembl"/>
        </authorList>
    </citation>
    <scope>IDENTIFICATION</scope>
</reference>
<dbReference type="PANTHER" id="PTHR46048:SF6">
    <property type="entry name" value="HYDROXYCARBOXYLIC ACID RECEPTOR 2"/>
    <property type="match status" value="1"/>
</dbReference>
<evidence type="ECO:0000256" key="4">
    <source>
        <dbReference type="ARBA" id="ARBA00023040"/>
    </source>
</evidence>
<evidence type="ECO:0000259" key="10">
    <source>
        <dbReference type="PROSITE" id="PS50262"/>
    </source>
</evidence>
<dbReference type="InterPro" id="IPR051893">
    <property type="entry name" value="HCARs"/>
</dbReference>
<dbReference type="STRING" id="7918.ENSLOCP00000022254"/>
<comment type="similarity">
    <text evidence="8">Belongs to the G-protein coupled receptor 1 family.</text>
</comment>
<dbReference type="PRINTS" id="PR00237">
    <property type="entry name" value="GPCRRHODOPSN"/>
</dbReference>
<keyword evidence="6 8" id="KW-0675">Receptor</keyword>
<dbReference type="PRINTS" id="PR01157">
    <property type="entry name" value="P2YPURNOCPTR"/>
</dbReference>
<dbReference type="CDD" id="cd15201">
    <property type="entry name" value="7tmA_HCAR1-3"/>
    <property type="match status" value="1"/>
</dbReference>
<dbReference type="Pfam" id="PF00001">
    <property type="entry name" value="7tm_1"/>
    <property type="match status" value="1"/>
</dbReference>
<accession>W5NNP5</accession>
<dbReference type="Gene3D" id="1.20.1070.10">
    <property type="entry name" value="Rhodopsin 7-helix transmembrane proteins"/>
    <property type="match status" value="1"/>
</dbReference>
<keyword evidence="4 8" id="KW-0297">G-protein coupled receptor</keyword>
<feature type="transmembrane region" description="Helical" evidence="9">
    <location>
        <begin position="12"/>
        <end position="36"/>
    </location>
</feature>
<evidence type="ECO:0000256" key="8">
    <source>
        <dbReference type="RuleBase" id="RU000688"/>
    </source>
</evidence>
<evidence type="ECO:0000313" key="11">
    <source>
        <dbReference type="Ensembl" id="ENSLOCP00000022254.1"/>
    </source>
</evidence>
<keyword evidence="2 8" id="KW-0812">Transmembrane</keyword>
<evidence type="ECO:0000256" key="1">
    <source>
        <dbReference type="ARBA" id="ARBA00004141"/>
    </source>
</evidence>
<dbReference type="eggNOG" id="KOG3656">
    <property type="taxonomic scope" value="Eukaryota"/>
</dbReference>
<evidence type="ECO:0000256" key="7">
    <source>
        <dbReference type="ARBA" id="ARBA00023224"/>
    </source>
</evidence>
<sequence length="320" mass="36482">TTCRFDGSVLLYVLPPVLLVECLLATLGNGIALWIFCFHLKPWKTSTVFLFNLALADFLLSIILPFRTSYYVRGKDWIFGDVFCRISLFMLAMNRGGSILFLTAVAVDRYFRVVHPHHPVNSMSIAKAACFACALWALAIAMTVYLLTMPHHFCFENATHCESFTTITHHGSDSVWHEALYFLEFVVPLAVTLYCSLQIICQLKGRQVGKHSKIRRAVYFVGAVVMVFVICFFPSNVTRLVIWAKKAHHIEDCDSYKSLDDAFFITVSLTYFNSVLDPVVYYFSSPTFKRIYRAAVKGSLHRQDKEHEEPGVEKMVKQSE</sequence>
<evidence type="ECO:0000256" key="6">
    <source>
        <dbReference type="ARBA" id="ARBA00023170"/>
    </source>
</evidence>
<feature type="domain" description="G-protein coupled receptors family 1 profile" evidence="10">
    <location>
        <begin position="28"/>
        <end position="281"/>
    </location>
</feature>
<evidence type="ECO:0000256" key="3">
    <source>
        <dbReference type="ARBA" id="ARBA00022989"/>
    </source>
</evidence>
<dbReference type="InterPro" id="IPR017452">
    <property type="entry name" value="GPCR_Rhodpsn_7TM"/>
</dbReference>
<dbReference type="SUPFAM" id="SSF81321">
    <property type="entry name" value="Family A G protein-coupled receptor-like"/>
    <property type="match status" value="1"/>
</dbReference>
<reference evidence="11" key="3">
    <citation type="submission" date="2025-09" db="UniProtKB">
        <authorList>
            <consortium name="Ensembl"/>
        </authorList>
    </citation>
    <scope>IDENTIFICATION</scope>
</reference>
<dbReference type="OMA" id="KWDWKFG"/>
<feature type="transmembrane region" description="Helical" evidence="9">
    <location>
        <begin position="262"/>
        <end position="283"/>
    </location>
</feature>
<keyword evidence="7 8" id="KW-0807">Transducer</keyword>
<dbReference type="AlphaFoldDB" id="W5NNP5"/>
<feature type="transmembrane region" description="Helical" evidence="9">
    <location>
        <begin position="179"/>
        <end position="197"/>
    </location>
</feature>
<keyword evidence="12" id="KW-1185">Reference proteome</keyword>
<protein>
    <submittedName>
        <fullName evidence="11">Hydroxycarboxylic acid receptor 1</fullName>
    </submittedName>
</protein>
<evidence type="ECO:0000256" key="5">
    <source>
        <dbReference type="ARBA" id="ARBA00023136"/>
    </source>
</evidence>
<dbReference type="GO" id="GO:0004930">
    <property type="term" value="F:G protein-coupled receptor activity"/>
    <property type="evidence" value="ECO:0000318"/>
    <property type="project" value="GO_Central"/>
</dbReference>
<dbReference type="GeneTree" id="ENSGT01140000282516"/>